<keyword evidence="3" id="KW-1185">Reference proteome</keyword>
<sequence length="214" mass="24317">MLGIAILAAHEDVVTVLQNIPGITWKAKVYDEMHSYSTKAIQKLQFMQPANSATTDPLPDHWDWTEKRPDCMNVVSNIGMCSVSGLVSSANIISDMRCLKNLDQPRVEYSAQFMLNCDTQYKAPLCDDMPVQPNGWTLLTTERFQNRVYLTNLERPEKQVNVRLSATTNPNFRIERISKAFCSFATSMTQKTNREQCARSQTAPFKPEFKSPKT</sequence>
<gene>
    <name evidence="2" type="ORF">HINF_LOCUS70232</name>
</gene>
<proteinExistence type="predicted"/>
<evidence type="ECO:0000313" key="3">
    <source>
        <dbReference type="Proteomes" id="UP001642409"/>
    </source>
</evidence>
<dbReference type="InterPro" id="IPR038765">
    <property type="entry name" value="Papain-like_cys_pep_sf"/>
</dbReference>
<evidence type="ECO:0000256" key="1">
    <source>
        <dbReference type="SAM" id="MobiDB-lite"/>
    </source>
</evidence>
<name>A0ABP1M4L6_9EUKA</name>
<protein>
    <submittedName>
        <fullName evidence="2">Cathepsin_B</fullName>
    </submittedName>
</protein>
<feature type="region of interest" description="Disordered" evidence="1">
    <location>
        <begin position="193"/>
        <end position="214"/>
    </location>
</feature>
<dbReference type="Gene3D" id="3.90.70.10">
    <property type="entry name" value="Cysteine proteinases"/>
    <property type="match status" value="1"/>
</dbReference>
<organism evidence="2 3">
    <name type="scientific">Hexamita inflata</name>
    <dbReference type="NCBI Taxonomy" id="28002"/>
    <lineage>
        <taxon>Eukaryota</taxon>
        <taxon>Metamonada</taxon>
        <taxon>Diplomonadida</taxon>
        <taxon>Hexamitidae</taxon>
        <taxon>Hexamitinae</taxon>
        <taxon>Hexamita</taxon>
    </lineage>
</organism>
<dbReference type="SUPFAM" id="SSF54001">
    <property type="entry name" value="Cysteine proteinases"/>
    <property type="match status" value="1"/>
</dbReference>
<comment type="caution">
    <text evidence="2">The sequence shown here is derived from an EMBL/GenBank/DDBJ whole genome shotgun (WGS) entry which is preliminary data.</text>
</comment>
<dbReference type="Proteomes" id="UP001642409">
    <property type="component" value="Unassembled WGS sequence"/>
</dbReference>
<accession>A0ABP1M4L6</accession>
<reference evidence="2 3" key="1">
    <citation type="submission" date="2024-07" db="EMBL/GenBank/DDBJ databases">
        <authorList>
            <person name="Akdeniz Z."/>
        </authorList>
    </citation>
    <scope>NUCLEOTIDE SEQUENCE [LARGE SCALE GENOMIC DNA]</scope>
</reference>
<dbReference type="EMBL" id="CAXDID020000523">
    <property type="protein sequence ID" value="CAL6099754.1"/>
    <property type="molecule type" value="Genomic_DNA"/>
</dbReference>
<evidence type="ECO:0000313" key="2">
    <source>
        <dbReference type="EMBL" id="CAL6099754.1"/>
    </source>
</evidence>